<comment type="caution">
    <text evidence="6">The sequence shown here is derived from an EMBL/GenBank/DDBJ whole genome shotgun (WGS) entry which is preliminary data.</text>
</comment>
<dbReference type="GO" id="GO:0005524">
    <property type="term" value="F:ATP binding"/>
    <property type="evidence" value="ECO:0007669"/>
    <property type="project" value="UniProtKB-UniRule"/>
</dbReference>
<dbReference type="AlphaFoldDB" id="A0A9X2S074"/>
<protein>
    <submittedName>
        <fullName evidence="6">ATP-grasp domain-containing protein</fullName>
    </submittedName>
</protein>
<dbReference type="EMBL" id="JANIIC010000064">
    <property type="protein sequence ID" value="MCQ8834854.1"/>
    <property type="molecule type" value="Genomic_DNA"/>
</dbReference>
<dbReference type="SMART" id="SM01209">
    <property type="entry name" value="GARS_A"/>
    <property type="match status" value="1"/>
</dbReference>
<dbReference type="Gene3D" id="3.30.470.20">
    <property type="entry name" value="ATP-grasp fold, B domain"/>
    <property type="match status" value="1"/>
</dbReference>
<dbReference type="InterPro" id="IPR052032">
    <property type="entry name" value="ATP-dep_AA_Ligase"/>
</dbReference>
<keyword evidence="2 4" id="KW-0547">Nucleotide-binding</keyword>
<keyword evidence="1" id="KW-0436">Ligase</keyword>
<evidence type="ECO:0000256" key="1">
    <source>
        <dbReference type="ARBA" id="ARBA00022598"/>
    </source>
</evidence>
<evidence type="ECO:0000256" key="3">
    <source>
        <dbReference type="ARBA" id="ARBA00022840"/>
    </source>
</evidence>
<feature type="domain" description="ATP-grasp" evidence="5">
    <location>
        <begin position="117"/>
        <end position="315"/>
    </location>
</feature>
<accession>A0A9X2S074</accession>
<evidence type="ECO:0000259" key="5">
    <source>
        <dbReference type="PROSITE" id="PS50975"/>
    </source>
</evidence>
<dbReference type="GO" id="GO:0016874">
    <property type="term" value="F:ligase activity"/>
    <property type="evidence" value="ECO:0007669"/>
    <property type="project" value="UniProtKB-KW"/>
</dbReference>
<dbReference type="Proteomes" id="UP001142400">
    <property type="component" value="Unassembled WGS sequence"/>
</dbReference>
<dbReference type="InterPro" id="IPR011761">
    <property type="entry name" value="ATP-grasp"/>
</dbReference>
<dbReference type="Pfam" id="PF13535">
    <property type="entry name" value="ATP-grasp_4"/>
    <property type="match status" value="1"/>
</dbReference>
<dbReference type="PANTHER" id="PTHR43585:SF2">
    <property type="entry name" value="ATP-GRASP ENZYME FSQD"/>
    <property type="match status" value="1"/>
</dbReference>
<proteinExistence type="predicted"/>
<evidence type="ECO:0000313" key="7">
    <source>
        <dbReference type="Proteomes" id="UP001142400"/>
    </source>
</evidence>
<organism evidence="6 7">
    <name type="scientific">Streptomyces malaysiensis subsp. samsunensis</name>
    <dbReference type="NCBI Taxonomy" id="459658"/>
    <lineage>
        <taxon>Bacteria</taxon>
        <taxon>Bacillati</taxon>
        <taxon>Actinomycetota</taxon>
        <taxon>Actinomycetes</taxon>
        <taxon>Kitasatosporales</taxon>
        <taxon>Streptomycetaceae</taxon>
        <taxon>Streptomyces</taxon>
        <taxon>Streptomyces violaceusniger group</taxon>
    </lineage>
</organism>
<keyword evidence="7" id="KW-1185">Reference proteome</keyword>
<evidence type="ECO:0000256" key="2">
    <source>
        <dbReference type="ARBA" id="ARBA00022741"/>
    </source>
</evidence>
<dbReference type="PANTHER" id="PTHR43585">
    <property type="entry name" value="FUMIPYRROLE BIOSYNTHESIS PROTEIN C"/>
    <property type="match status" value="1"/>
</dbReference>
<dbReference type="RefSeq" id="WP_257635093.1">
    <property type="nucleotide sequence ID" value="NZ_JANIIC010000064.1"/>
</dbReference>
<gene>
    <name evidence="6" type="ORF">NQU54_38790</name>
</gene>
<reference evidence="6" key="1">
    <citation type="submission" date="2022-06" db="EMBL/GenBank/DDBJ databases">
        <title>WGS of actinobacteria.</title>
        <authorList>
            <person name="Thawai C."/>
        </authorList>
    </citation>
    <scope>NUCLEOTIDE SEQUENCE</scope>
    <source>
        <strain evidence="6">DSM 42010</strain>
    </source>
</reference>
<dbReference type="PROSITE" id="PS50975">
    <property type="entry name" value="ATP_GRASP"/>
    <property type="match status" value="1"/>
</dbReference>
<evidence type="ECO:0000256" key="4">
    <source>
        <dbReference type="PROSITE-ProRule" id="PRU00409"/>
    </source>
</evidence>
<sequence>MGSKQTVCVVVDAYSSGAFLPAAFSARGFPVVHVRNRNEEYAPYARGEQPPGVIDVVDFHGDFDDTLSRLSAYDVAHVLAGLESGVGVADHLAHRMELPTRNGIGKTEAKRHKALMVETLQAAGIRHARSERVTTAAEAMAFAARGEGYPIVLKPLQGAGTLGVQVVHSDDDALAYFSKNVGSADMWGNINTSFLAQEFLVGEEYMVDTISAAGHHRVAEVWRADKRVVDGSRVYDLSLLLPPTDPVYTVLTDYVFAVLNAFAIAWGPVHAEVMVTPTGPVLIELGARLHGGIAPSITLPVYGANLILLAAAAYTAPDHFLAATEQPLPHRATLAQTALHCPRDGTLSEELDLGDIRQLPAFHSVLLRAAVGPVRKTRDLLTSFGSVYLVHPEASQVREDYLRIRGLEVAGLYSAIV</sequence>
<evidence type="ECO:0000313" key="6">
    <source>
        <dbReference type="EMBL" id="MCQ8834854.1"/>
    </source>
</evidence>
<dbReference type="SUPFAM" id="SSF56059">
    <property type="entry name" value="Glutathione synthetase ATP-binding domain-like"/>
    <property type="match status" value="1"/>
</dbReference>
<dbReference type="NCBIfam" id="NF005543">
    <property type="entry name" value="PRK07206.1"/>
    <property type="match status" value="1"/>
</dbReference>
<name>A0A9X2S074_STRMQ</name>
<keyword evidence="3 4" id="KW-0067">ATP-binding</keyword>
<dbReference type="GO" id="GO:0046872">
    <property type="term" value="F:metal ion binding"/>
    <property type="evidence" value="ECO:0007669"/>
    <property type="project" value="InterPro"/>
</dbReference>